<sequence>MRPSPFAFYLAALSVLTVLVVPFPTPASRIEASAAPPRAAVVGYAREEFGPGWARLGAGCTTRTAAMASAFDAPSCADPPHDWHVAPITDPYTGAEISPADVELDHLLPLAAAWDLGAHAWTAQRRVAFANDPRNLVVTSAAANQDKSDKLPSEWLPPDWRARCPYARRLVAVARAYELAVPAPDLRASRRACSGIAGLASRRTLVTDTVP</sequence>
<accession>A0A1H1Q9K2</accession>
<dbReference type="RefSeq" id="WP_019194034.1">
    <property type="nucleotide sequence ID" value="NZ_LT629765.1"/>
</dbReference>
<organism evidence="2 3">
    <name type="scientific">Corynebacterium timonense</name>
    <dbReference type="NCBI Taxonomy" id="441500"/>
    <lineage>
        <taxon>Bacteria</taxon>
        <taxon>Bacillati</taxon>
        <taxon>Actinomycetota</taxon>
        <taxon>Actinomycetes</taxon>
        <taxon>Mycobacteriales</taxon>
        <taxon>Corynebacteriaceae</taxon>
        <taxon>Corynebacterium</taxon>
    </lineage>
</organism>
<protein>
    <submittedName>
        <fullName evidence="2">HNH endonuclease</fullName>
    </submittedName>
</protein>
<keyword evidence="2" id="KW-0378">Hydrolase</keyword>
<gene>
    <name evidence="2" type="ORF">SAMN04488539_1212</name>
</gene>
<keyword evidence="2" id="KW-0540">Nuclease</keyword>
<dbReference type="InterPro" id="IPR011089">
    <property type="entry name" value="GmrSD_C"/>
</dbReference>
<dbReference type="GO" id="GO:0004519">
    <property type="term" value="F:endonuclease activity"/>
    <property type="evidence" value="ECO:0007669"/>
    <property type="project" value="UniProtKB-KW"/>
</dbReference>
<dbReference type="AlphaFoldDB" id="A0A1H1Q9K2"/>
<name>A0A1H1Q9K2_9CORY</name>
<evidence type="ECO:0000313" key="3">
    <source>
        <dbReference type="Proteomes" id="UP000182237"/>
    </source>
</evidence>
<dbReference type="PANTHER" id="PTHR24094:SF15">
    <property type="entry name" value="AMP-DEPENDENT SYNTHETASE_LIGASE DOMAIN-CONTAINING PROTEIN-RELATED"/>
    <property type="match status" value="1"/>
</dbReference>
<proteinExistence type="predicted"/>
<dbReference type="eggNOG" id="COG3513">
    <property type="taxonomic scope" value="Bacteria"/>
</dbReference>
<dbReference type="Proteomes" id="UP000182237">
    <property type="component" value="Chromosome I"/>
</dbReference>
<dbReference type="Gene3D" id="1.10.30.50">
    <property type="match status" value="1"/>
</dbReference>
<dbReference type="Pfam" id="PF07510">
    <property type="entry name" value="GmrSD_C"/>
    <property type="match status" value="1"/>
</dbReference>
<reference evidence="2 3" key="1">
    <citation type="submission" date="2016-10" db="EMBL/GenBank/DDBJ databases">
        <authorList>
            <person name="de Groot N.N."/>
        </authorList>
    </citation>
    <scope>NUCLEOTIDE SEQUENCE [LARGE SCALE GENOMIC DNA]</scope>
    <source>
        <strain evidence="2 3">DSM 45434</strain>
    </source>
</reference>
<evidence type="ECO:0000313" key="2">
    <source>
        <dbReference type="EMBL" id="SDS20126.1"/>
    </source>
</evidence>
<keyword evidence="3" id="KW-1185">Reference proteome</keyword>
<keyword evidence="2" id="KW-0255">Endonuclease</keyword>
<evidence type="ECO:0000259" key="1">
    <source>
        <dbReference type="Pfam" id="PF07510"/>
    </source>
</evidence>
<dbReference type="STRING" id="1203190.GCA_000312345_01201"/>
<dbReference type="EMBL" id="LT629765">
    <property type="protein sequence ID" value="SDS20126.1"/>
    <property type="molecule type" value="Genomic_DNA"/>
</dbReference>
<dbReference type="PANTHER" id="PTHR24094">
    <property type="entry name" value="SECRETED PROTEIN"/>
    <property type="match status" value="1"/>
</dbReference>
<dbReference type="OrthoDB" id="5196645at2"/>
<feature type="domain" description="GmrSD restriction endonucleases C-terminal" evidence="1">
    <location>
        <begin position="102"/>
        <end position="159"/>
    </location>
</feature>